<dbReference type="eggNOG" id="KOG1584">
    <property type="taxonomic scope" value="Eukaryota"/>
</dbReference>
<keyword evidence="2" id="KW-0808">Transferase</keyword>
<comment type="similarity">
    <text evidence="1">Belongs to the sulfotransferase 1 family.</text>
</comment>
<dbReference type="EnsemblMetazoa" id="MDOA008904-RA">
    <property type="protein sequence ID" value="MDOA008904-PA"/>
    <property type="gene ID" value="MDOA008904"/>
</dbReference>
<dbReference type="AlphaFoldDB" id="A0A1I8MVN2"/>
<sequence length="339" mass="40534">MEGPTVFKPKRYPTNLLPQEHWDKRVCYVRGNCEKFLNKVHDIQVYDDDVWVVTLPKCGTTWMQELVWLVMNDYDFETAKNTNLEVRSPFMEFNYMITTDLEKCLEPIENLKHPRLIKSHLALPLLPSQIWDKKAKVIYVTRNPKDAYVSEYHFIRHMGLLPPQCTIDDYIKGRMYEKDCNEQFDNMYEFYKIRSEPWLFYTSFEQMKLNLRQVILDVCKFLGKSIDDVTMEKMLKHLSFAEMKKNPRTNHLWEIEEVRKKTNAGESEFNFCRKGETDSYKKELSPELVKELDNFVKEKVAQYGVTLNDLLLLNNEKKSYTNSMFKEKLSFWEKVAQRT</sequence>
<dbReference type="Proteomes" id="UP001652621">
    <property type="component" value="Unplaced"/>
</dbReference>
<dbReference type="InterPro" id="IPR027417">
    <property type="entry name" value="P-loop_NTPase"/>
</dbReference>
<proteinExistence type="inferred from homology"/>
<accession>A0A1I8MVN2</accession>
<evidence type="ECO:0000256" key="1">
    <source>
        <dbReference type="ARBA" id="ARBA00005771"/>
    </source>
</evidence>
<evidence type="ECO:0000313" key="6">
    <source>
        <dbReference type="RefSeq" id="XP_058984040.1"/>
    </source>
</evidence>
<dbReference type="GO" id="GO:0008146">
    <property type="term" value="F:sulfotransferase activity"/>
    <property type="evidence" value="ECO:0007669"/>
    <property type="project" value="InterPro"/>
</dbReference>
<dbReference type="VEuPathDB" id="VectorBase:MDOMA2_016582"/>
<dbReference type="RefSeq" id="XP_058984040.1">
    <property type="nucleotide sequence ID" value="XM_059128057.1"/>
</dbReference>
<evidence type="ECO:0000256" key="2">
    <source>
        <dbReference type="ARBA" id="ARBA00022679"/>
    </source>
</evidence>
<protein>
    <submittedName>
        <fullName evidence="6">Sulfotransferase 1E1</fullName>
    </submittedName>
</protein>
<dbReference type="SUPFAM" id="SSF52540">
    <property type="entry name" value="P-loop containing nucleoside triphosphate hydrolases"/>
    <property type="match status" value="1"/>
</dbReference>
<evidence type="ECO:0000313" key="5">
    <source>
        <dbReference type="Proteomes" id="UP001652621"/>
    </source>
</evidence>
<name>A0A1I8MVN2_MUSDO</name>
<reference evidence="6" key="2">
    <citation type="submission" date="2025-05" db="UniProtKB">
        <authorList>
            <consortium name="RefSeq"/>
        </authorList>
    </citation>
    <scope>IDENTIFICATION</scope>
    <source>
        <strain evidence="6">Aabys</strain>
        <tissue evidence="6">Whole body</tissue>
    </source>
</reference>
<organism evidence="4">
    <name type="scientific">Musca domestica</name>
    <name type="common">House fly</name>
    <dbReference type="NCBI Taxonomy" id="7370"/>
    <lineage>
        <taxon>Eukaryota</taxon>
        <taxon>Metazoa</taxon>
        <taxon>Ecdysozoa</taxon>
        <taxon>Arthropoda</taxon>
        <taxon>Hexapoda</taxon>
        <taxon>Insecta</taxon>
        <taxon>Pterygota</taxon>
        <taxon>Neoptera</taxon>
        <taxon>Endopterygota</taxon>
        <taxon>Diptera</taxon>
        <taxon>Brachycera</taxon>
        <taxon>Muscomorpha</taxon>
        <taxon>Muscoidea</taxon>
        <taxon>Muscidae</taxon>
        <taxon>Musca</taxon>
    </lineage>
</organism>
<dbReference type="InterPro" id="IPR000863">
    <property type="entry name" value="Sulfotransferase_dom"/>
</dbReference>
<feature type="domain" description="Sulfotransferase" evidence="3">
    <location>
        <begin position="47"/>
        <end position="303"/>
    </location>
</feature>
<dbReference type="OrthoDB" id="8015332at2759"/>
<dbReference type="VEuPathDB" id="VectorBase:MDOA008904"/>
<dbReference type="Gene3D" id="3.40.50.300">
    <property type="entry name" value="P-loop containing nucleotide triphosphate hydrolases"/>
    <property type="match status" value="1"/>
</dbReference>
<dbReference type="Pfam" id="PF00685">
    <property type="entry name" value="Sulfotransfer_1"/>
    <property type="match status" value="1"/>
</dbReference>
<dbReference type="PANTHER" id="PTHR11783">
    <property type="entry name" value="SULFOTRANSFERASE SULT"/>
    <property type="match status" value="1"/>
</dbReference>
<dbReference type="EnsemblMetazoa" id="MDOA008904-RB">
    <property type="protein sequence ID" value="MDOA008904-PB"/>
    <property type="gene ID" value="MDOA008904"/>
</dbReference>
<gene>
    <name evidence="6" type="primary">LOC101888261</name>
</gene>
<reference evidence="4" key="1">
    <citation type="submission" date="2020-05" db="UniProtKB">
        <authorList>
            <consortium name="EnsemblMetazoa"/>
        </authorList>
    </citation>
    <scope>IDENTIFICATION</scope>
    <source>
        <strain evidence="4">Aabys</strain>
    </source>
</reference>
<keyword evidence="5" id="KW-1185">Reference proteome</keyword>
<evidence type="ECO:0000313" key="4">
    <source>
        <dbReference type="EnsemblMetazoa" id="MDOA008904-PB"/>
    </source>
</evidence>
<dbReference type="GeneID" id="101888261"/>
<evidence type="ECO:0000259" key="3">
    <source>
        <dbReference type="Pfam" id="PF00685"/>
    </source>
</evidence>